<gene>
    <name evidence="2" type="ORF">Airi01_080250</name>
</gene>
<reference evidence="2" key="1">
    <citation type="submission" date="2023-03" db="EMBL/GenBank/DDBJ databases">
        <title>Actinoallomurus iriomotensis NBRC 103681.</title>
        <authorList>
            <person name="Ichikawa N."/>
            <person name="Sato H."/>
            <person name="Tonouchi N."/>
        </authorList>
    </citation>
    <scope>NUCLEOTIDE SEQUENCE</scope>
    <source>
        <strain evidence="2">NBRC 103681</strain>
    </source>
</reference>
<evidence type="ECO:0000313" key="2">
    <source>
        <dbReference type="EMBL" id="GLY79758.1"/>
    </source>
</evidence>
<dbReference type="AlphaFoldDB" id="A0A9W6RQ66"/>
<feature type="transmembrane region" description="Helical" evidence="1">
    <location>
        <begin position="36"/>
        <end position="54"/>
    </location>
</feature>
<name>A0A9W6RQ66_9ACTN</name>
<organism evidence="2 3">
    <name type="scientific">Actinoallomurus iriomotensis</name>
    <dbReference type="NCBI Taxonomy" id="478107"/>
    <lineage>
        <taxon>Bacteria</taxon>
        <taxon>Bacillati</taxon>
        <taxon>Actinomycetota</taxon>
        <taxon>Actinomycetes</taxon>
        <taxon>Streptosporangiales</taxon>
        <taxon>Thermomonosporaceae</taxon>
        <taxon>Actinoallomurus</taxon>
    </lineage>
</organism>
<protein>
    <submittedName>
        <fullName evidence="2">Uncharacterized protein</fullName>
    </submittedName>
</protein>
<proteinExistence type="predicted"/>
<dbReference type="Proteomes" id="UP001165135">
    <property type="component" value="Unassembled WGS sequence"/>
</dbReference>
<dbReference type="RefSeq" id="WP_285631727.1">
    <property type="nucleotide sequence ID" value="NZ_BSTJ01000012.1"/>
</dbReference>
<accession>A0A9W6RQ66</accession>
<keyword evidence="1" id="KW-0812">Transmembrane</keyword>
<evidence type="ECO:0000313" key="3">
    <source>
        <dbReference type="Proteomes" id="UP001165135"/>
    </source>
</evidence>
<evidence type="ECO:0000256" key="1">
    <source>
        <dbReference type="SAM" id="Phobius"/>
    </source>
</evidence>
<comment type="caution">
    <text evidence="2">The sequence shown here is derived from an EMBL/GenBank/DDBJ whole genome shotgun (WGS) entry which is preliminary data.</text>
</comment>
<dbReference type="EMBL" id="BSTJ01000012">
    <property type="protein sequence ID" value="GLY79758.1"/>
    <property type="molecule type" value="Genomic_DNA"/>
</dbReference>
<feature type="transmembrane region" description="Helical" evidence="1">
    <location>
        <begin position="60"/>
        <end position="81"/>
    </location>
</feature>
<keyword evidence="1" id="KW-1133">Transmembrane helix</keyword>
<dbReference type="Pfam" id="PF20226">
    <property type="entry name" value="DUF6585"/>
    <property type="match status" value="1"/>
</dbReference>
<dbReference type="InterPro" id="IPR046492">
    <property type="entry name" value="DUF6585"/>
</dbReference>
<sequence length="259" mass="28347">MEAEDVSARISEAAHRARLGGHRATYPATLMPKGRLTVGGVVAGVALVLALIGLATGVVFLTILGLIFAVVFGFQFGRIALLNQKKEGQRLLLFEHGLVCVGVGGRIHVRRWDSTTVYQNTVRHYRNGGYVRTTYSYRLIDPAGETLGLAGGFHRPEEWGKAIQQAVTDAQLPRAVATIQSGGTLSFGDISLNRETVSASGKSVPWRRIQEIKVKDGQVSLRVEGKWLSLTRTMVRSIPNFFVFYALAERLRLSAARTN</sequence>
<keyword evidence="1" id="KW-0472">Membrane</keyword>